<evidence type="ECO:0000313" key="3">
    <source>
        <dbReference type="Proteomes" id="UP000031971"/>
    </source>
</evidence>
<dbReference type="InterPro" id="IPR024079">
    <property type="entry name" value="MetalloPept_cat_dom_sf"/>
</dbReference>
<keyword evidence="3" id="KW-1185">Reference proteome</keyword>
<dbReference type="InterPro" id="IPR006026">
    <property type="entry name" value="Peptidase_Metallo"/>
</dbReference>
<dbReference type="SMART" id="SM00235">
    <property type="entry name" value="ZnMc"/>
    <property type="match status" value="1"/>
</dbReference>
<feature type="domain" description="Peptidase metallopeptidase" evidence="1">
    <location>
        <begin position="67"/>
        <end position="199"/>
    </location>
</feature>
<dbReference type="InterPro" id="IPR028994">
    <property type="entry name" value="Integrin_alpha_N"/>
</dbReference>
<dbReference type="InterPro" id="IPR001506">
    <property type="entry name" value="Peptidase_M12A"/>
</dbReference>
<gene>
    <name evidence="2" type="ORF">CCC_01262</name>
</gene>
<name>A0A0C2UZF6_PARME</name>
<reference evidence="2 3" key="1">
    <citation type="submission" date="2015-01" db="EMBL/GenBank/DDBJ databases">
        <title>Genome Sequence of Magnetospirillum magnetotacticum Strain MS-1.</title>
        <authorList>
            <person name="Marinov G.K."/>
            <person name="Smalley M.D."/>
            <person name="DeSalvo G."/>
        </authorList>
    </citation>
    <scope>NUCLEOTIDE SEQUENCE [LARGE SCALE GENOMIC DNA]</scope>
    <source>
        <strain evidence="2 3">MS-1</strain>
    </source>
</reference>
<protein>
    <recommendedName>
        <fullName evidence="1">Peptidase metallopeptidase domain-containing protein</fullName>
    </recommendedName>
</protein>
<dbReference type="CDD" id="cd04327">
    <property type="entry name" value="ZnMc_MMP_like_3"/>
    <property type="match status" value="1"/>
</dbReference>
<dbReference type="GO" id="GO:0004222">
    <property type="term" value="F:metalloendopeptidase activity"/>
    <property type="evidence" value="ECO:0007669"/>
    <property type="project" value="InterPro"/>
</dbReference>
<proteinExistence type="predicted"/>
<dbReference type="Proteomes" id="UP000031971">
    <property type="component" value="Unassembled WGS sequence"/>
</dbReference>
<evidence type="ECO:0000259" key="1">
    <source>
        <dbReference type="SMART" id="SM00235"/>
    </source>
</evidence>
<dbReference type="STRING" id="272627.CCC_01262"/>
<dbReference type="AlphaFoldDB" id="A0A0C2UZF6"/>
<dbReference type="GO" id="GO:0006508">
    <property type="term" value="P:proteolysis"/>
    <property type="evidence" value="ECO:0007669"/>
    <property type="project" value="InterPro"/>
</dbReference>
<sequence>MATSCNATDHLNDLACTCTIKTVDPSLLVAAAARAVAINPANAPSRHLMAMAPDDVVLPPEHLAVLTNKYWGKNGVTLTVGFLDNPPADLRARILAHMNAWGTYANTHFAESNVDPQVRISRTAGDGYWSYLGTDVLTIGADKATMNLDSFTMNTRDSEFYRVVRHETGHTLGFPHEHRRKEIVDQIDFEKAVAYFMASQGWTREKVISQVLTPLQDADLNATADADRTSIMCYWLPGSIMKNGEPVVGGVDIDKVDADFAASIYPKPRYHAVYQQGDPGNGIGGYDLHSGNDRAFAFDYDHSGKTDHIALYRPATGTFWILKNDGGTFTPVYQQGDPGNGIGGYDLHSGNDLAFAFDYDHSGKQDHIALYRPGTGTFWILKNDGGTFTPVYQQGDPGNGIGGYDLHSGNDRAFAFDYDHSGKLDHIALYRPGTGTFWILKNNGGTFTPVYQQGDPGNGIGGYDLHSGNDRAFAFDYDHSGKQDHIALYRPGTGTFWILKNDGGAFSPVYQQGDPGNGIGGYDLHSGNDRAFAFDFENSGKKDHIALYRPGTGTFWVVRNLKGIFSPVYNEGDPGNGIGGYDLHSTADAAFAFDYDHSGKSDHIALYRPGTGTFWIVEKNAP</sequence>
<accession>A0A0C2UZF6</accession>
<dbReference type="Pfam" id="PF01400">
    <property type="entry name" value="Astacin"/>
    <property type="match status" value="1"/>
</dbReference>
<organism evidence="2 3">
    <name type="scientific">Paramagnetospirillum magnetotacticum MS-1</name>
    <dbReference type="NCBI Taxonomy" id="272627"/>
    <lineage>
        <taxon>Bacteria</taxon>
        <taxon>Pseudomonadati</taxon>
        <taxon>Pseudomonadota</taxon>
        <taxon>Alphaproteobacteria</taxon>
        <taxon>Rhodospirillales</taxon>
        <taxon>Magnetospirillaceae</taxon>
        <taxon>Paramagnetospirillum</taxon>
    </lineage>
</organism>
<dbReference type="GO" id="GO:0008270">
    <property type="term" value="F:zinc ion binding"/>
    <property type="evidence" value="ECO:0007669"/>
    <property type="project" value="InterPro"/>
</dbReference>
<dbReference type="Gene3D" id="3.40.390.10">
    <property type="entry name" value="Collagenase (Catalytic Domain)"/>
    <property type="match status" value="1"/>
</dbReference>
<comment type="caution">
    <text evidence="2">The sequence shown here is derived from an EMBL/GenBank/DDBJ whole genome shotgun (WGS) entry which is preliminary data.</text>
</comment>
<evidence type="ECO:0000313" key="2">
    <source>
        <dbReference type="EMBL" id="KIL98201.1"/>
    </source>
</evidence>
<dbReference type="SUPFAM" id="SSF69318">
    <property type="entry name" value="Integrin alpha N-terminal domain"/>
    <property type="match status" value="1"/>
</dbReference>
<dbReference type="SUPFAM" id="SSF55486">
    <property type="entry name" value="Metalloproteases ('zincins'), catalytic domain"/>
    <property type="match status" value="1"/>
</dbReference>
<dbReference type="EMBL" id="JXSL01000030">
    <property type="protein sequence ID" value="KIL98201.1"/>
    <property type="molecule type" value="Genomic_DNA"/>
</dbReference>